<dbReference type="SUPFAM" id="SSF52129">
    <property type="entry name" value="Caspase-like"/>
    <property type="match status" value="1"/>
</dbReference>
<dbReference type="Pfam" id="PF00656">
    <property type="entry name" value="Peptidase_C14"/>
    <property type="match status" value="1"/>
</dbReference>
<dbReference type="EMBL" id="MCFG01000136">
    <property type="protein sequence ID" value="ORX80763.1"/>
    <property type="molecule type" value="Genomic_DNA"/>
</dbReference>
<keyword evidence="3" id="KW-0645">Protease</keyword>
<dbReference type="Proteomes" id="UP000193944">
    <property type="component" value="Unassembled WGS sequence"/>
</dbReference>
<keyword evidence="2" id="KW-0053">Apoptosis</keyword>
<dbReference type="OrthoDB" id="3223806at2759"/>
<feature type="domain" description="Peptidase C14 caspase" evidence="4">
    <location>
        <begin position="70"/>
        <end position="356"/>
    </location>
</feature>
<dbReference type="PANTHER" id="PTHR48104:SF30">
    <property type="entry name" value="METACASPASE-1"/>
    <property type="match status" value="1"/>
</dbReference>
<keyword evidence="3" id="KW-0788">Thiol protease</keyword>
<dbReference type="AlphaFoldDB" id="A0A1Y1X4Q3"/>
<name>A0A1Y1X4Q3_9FUNG</name>
<dbReference type="Gene3D" id="3.40.50.12660">
    <property type="match status" value="2"/>
</dbReference>
<evidence type="ECO:0000256" key="3">
    <source>
        <dbReference type="ARBA" id="ARBA00022807"/>
    </source>
</evidence>
<comment type="similarity">
    <text evidence="1">Belongs to the peptidase C14B family.</text>
</comment>
<dbReference type="GO" id="GO:0006915">
    <property type="term" value="P:apoptotic process"/>
    <property type="evidence" value="ECO:0007669"/>
    <property type="project" value="UniProtKB-KW"/>
</dbReference>
<accession>A0A1Y1X4Q3</accession>
<comment type="caution">
    <text evidence="5">The sequence shown here is derived from an EMBL/GenBank/DDBJ whole genome shotgun (WGS) entry which is preliminary data.</text>
</comment>
<proteinExistence type="inferred from homology"/>
<gene>
    <name evidence="5" type="ORF">BCR32DRAFT_327579</name>
</gene>
<sequence length="366" mass="40959">MAAAPEKKGAKKTVKKVVKKKVVKKNPVNVTDNVHNQIKIQEVWSKDIKKFYEERDGDNFVRSDCSGKKKGVFIGINYVNSKHKLMGCVSDAINISELFKNKFGFKDIMVLTDESKDEKQKPTHNNITNAMKWLVKDAKAGDSLIFHFSGHGARVKDNNGDEMDGFDESIIPCDFGSKGRIIDDKIHQLLVEPLPKGCKLTAIFDCCHSGTIMDLPYTYQYKQDVEVIDNDVRKAIFEKTNDVVKTINTGNPAAIADSLKSIFDGSLRKAASNGIDPATIKKLQSKGEVIQISSCRDDQKSTDIKMGKVKSGVMSHYLMKLLNDKKEYTIHELLVGIRKCIADRKFAQIPQISSNRPLSPNDKFTV</sequence>
<organism evidence="5 6">
    <name type="scientific">Anaeromyces robustus</name>
    <dbReference type="NCBI Taxonomy" id="1754192"/>
    <lineage>
        <taxon>Eukaryota</taxon>
        <taxon>Fungi</taxon>
        <taxon>Fungi incertae sedis</taxon>
        <taxon>Chytridiomycota</taxon>
        <taxon>Chytridiomycota incertae sedis</taxon>
        <taxon>Neocallimastigomycetes</taxon>
        <taxon>Neocallimastigales</taxon>
        <taxon>Neocallimastigaceae</taxon>
        <taxon>Anaeromyces</taxon>
    </lineage>
</organism>
<dbReference type="GO" id="GO:0006508">
    <property type="term" value="P:proteolysis"/>
    <property type="evidence" value="ECO:0007669"/>
    <property type="project" value="InterPro"/>
</dbReference>
<reference evidence="5 6" key="2">
    <citation type="submission" date="2016-08" db="EMBL/GenBank/DDBJ databases">
        <title>Pervasive Adenine N6-methylation of Active Genes in Fungi.</title>
        <authorList>
            <consortium name="DOE Joint Genome Institute"/>
            <person name="Mondo S.J."/>
            <person name="Dannebaum R.O."/>
            <person name="Kuo R.C."/>
            <person name="Labutti K."/>
            <person name="Haridas S."/>
            <person name="Kuo A."/>
            <person name="Salamov A."/>
            <person name="Ahrendt S.R."/>
            <person name="Lipzen A."/>
            <person name="Sullivan W."/>
            <person name="Andreopoulos W.B."/>
            <person name="Clum A."/>
            <person name="Lindquist E."/>
            <person name="Daum C."/>
            <person name="Ramamoorthy G.K."/>
            <person name="Gryganskyi A."/>
            <person name="Culley D."/>
            <person name="Magnuson J.K."/>
            <person name="James T.Y."/>
            <person name="O'Malley M.A."/>
            <person name="Stajich J.E."/>
            <person name="Spatafora J.W."/>
            <person name="Visel A."/>
            <person name="Grigoriev I.V."/>
        </authorList>
    </citation>
    <scope>NUCLEOTIDE SEQUENCE [LARGE SCALE GENOMIC DNA]</scope>
    <source>
        <strain evidence="5 6">S4</strain>
    </source>
</reference>
<evidence type="ECO:0000256" key="2">
    <source>
        <dbReference type="ARBA" id="ARBA00022703"/>
    </source>
</evidence>
<evidence type="ECO:0000256" key="1">
    <source>
        <dbReference type="ARBA" id="ARBA00009005"/>
    </source>
</evidence>
<protein>
    <submittedName>
        <fullName evidence="5">Peptidase C14</fullName>
    </submittedName>
</protein>
<dbReference type="InterPro" id="IPR029030">
    <property type="entry name" value="Caspase-like_dom_sf"/>
</dbReference>
<evidence type="ECO:0000259" key="4">
    <source>
        <dbReference type="Pfam" id="PF00656"/>
    </source>
</evidence>
<dbReference type="GO" id="GO:0005737">
    <property type="term" value="C:cytoplasm"/>
    <property type="evidence" value="ECO:0007669"/>
    <property type="project" value="TreeGrafter"/>
</dbReference>
<keyword evidence="6" id="KW-1185">Reference proteome</keyword>
<dbReference type="InterPro" id="IPR011600">
    <property type="entry name" value="Pept_C14_caspase"/>
</dbReference>
<evidence type="ECO:0000313" key="5">
    <source>
        <dbReference type="EMBL" id="ORX80763.1"/>
    </source>
</evidence>
<evidence type="ECO:0000313" key="6">
    <source>
        <dbReference type="Proteomes" id="UP000193944"/>
    </source>
</evidence>
<dbReference type="GO" id="GO:0004197">
    <property type="term" value="F:cysteine-type endopeptidase activity"/>
    <property type="evidence" value="ECO:0007669"/>
    <property type="project" value="InterPro"/>
</dbReference>
<dbReference type="PANTHER" id="PTHR48104">
    <property type="entry name" value="METACASPASE-4"/>
    <property type="match status" value="1"/>
</dbReference>
<dbReference type="InterPro" id="IPR050452">
    <property type="entry name" value="Metacaspase"/>
</dbReference>
<reference evidence="5 6" key="1">
    <citation type="submission" date="2016-08" db="EMBL/GenBank/DDBJ databases">
        <title>A Parts List for Fungal Cellulosomes Revealed by Comparative Genomics.</title>
        <authorList>
            <consortium name="DOE Joint Genome Institute"/>
            <person name="Haitjema C.H."/>
            <person name="Gilmore S.P."/>
            <person name="Henske J.K."/>
            <person name="Solomon K.V."/>
            <person name="De Groot R."/>
            <person name="Kuo A."/>
            <person name="Mondo S.J."/>
            <person name="Salamov A.A."/>
            <person name="Labutti K."/>
            <person name="Zhao Z."/>
            <person name="Chiniquy J."/>
            <person name="Barry K."/>
            <person name="Brewer H.M."/>
            <person name="Purvine S.O."/>
            <person name="Wright A.T."/>
            <person name="Boxma B."/>
            <person name="Van Alen T."/>
            <person name="Hackstein J.H."/>
            <person name="Baker S.E."/>
            <person name="Grigoriev I.V."/>
            <person name="O'Malley M.A."/>
        </authorList>
    </citation>
    <scope>NUCLEOTIDE SEQUENCE [LARGE SCALE GENOMIC DNA]</scope>
    <source>
        <strain evidence="5 6">S4</strain>
    </source>
</reference>
<keyword evidence="3" id="KW-0378">Hydrolase</keyword>